<accession>A0AAP0JXZ6</accession>
<gene>
    <name evidence="1" type="ORF">Syun_011289</name>
</gene>
<reference evidence="1 2" key="1">
    <citation type="submission" date="2024-01" db="EMBL/GenBank/DDBJ databases">
        <title>Genome assemblies of Stephania.</title>
        <authorList>
            <person name="Yang L."/>
        </authorList>
    </citation>
    <scope>NUCLEOTIDE SEQUENCE [LARGE SCALE GENOMIC DNA]</scope>
    <source>
        <strain evidence="1">YNDBR</strain>
        <tissue evidence="1">Leaf</tissue>
    </source>
</reference>
<dbReference type="EMBL" id="JBBNAF010000005">
    <property type="protein sequence ID" value="KAK9141889.1"/>
    <property type="molecule type" value="Genomic_DNA"/>
</dbReference>
<keyword evidence="2" id="KW-1185">Reference proteome</keyword>
<proteinExistence type="predicted"/>
<name>A0AAP0JXZ6_9MAGN</name>
<evidence type="ECO:0000313" key="2">
    <source>
        <dbReference type="Proteomes" id="UP001420932"/>
    </source>
</evidence>
<dbReference type="Proteomes" id="UP001420932">
    <property type="component" value="Unassembled WGS sequence"/>
</dbReference>
<organism evidence="1 2">
    <name type="scientific">Stephania yunnanensis</name>
    <dbReference type="NCBI Taxonomy" id="152371"/>
    <lineage>
        <taxon>Eukaryota</taxon>
        <taxon>Viridiplantae</taxon>
        <taxon>Streptophyta</taxon>
        <taxon>Embryophyta</taxon>
        <taxon>Tracheophyta</taxon>
        <taxon>Spermatophyta</taxon>
        <taxon>Magnoliopsida</taxon>
        <taxon>Ranunculales</taxon>
        <taxon>Menispermaceae</taxon>
        <taxon>Menispermoideae</taxon>
        <taxon>Cissampelideae</taxon>
        <taxon>Stephania</taxon>
    </lineage>
</organism>
<comment type="caution">
    <text evidence="1">The sequence shown here is derived from an EMBL/GenBank/DDBJ whole genome shotgun (WGS) entry which is preliminary data.</text>
</comment>
<evidence type="ECO:0000313" key="1">
    <source>
        <dbReference type="EMBL" id="KAK9141889.1"/>
    </source>
</evidence>
<protein>
    <submittedName>
        <fullName evidence="1">Uncharacterized protein</fullName>
    </submittedName>
</protein>
<sequence>MFTYVVDLNPAAVFATQKGELPPGRTAVSSSSGGFPFRDMEIETELNELWRKAKEY</sequence>
<dbReference type="AlphaFoldDB" id="A0AAP0JXZ6"/>